<evidence type="ECO:0000256" key="2">
    <source>
        <dbReference type="ARBA" id="ARBA00022643"/>
    </source>
</evidence>
<organism evidence="5 6">
    <name type="scientific">Actinocorallia libanotica</name>
    <dbReference type="NCBI Taxonomy" id="46162"/>
    <lineage>
        <taxon>Bacteria</taxon>
        <taxon>Bacillati</taxon>
        <taxon>Actinomycetota</taxon>
        <taxon>Actinomycetes</taxon>
        <taxon>Streptosporangiales</taxon>
        <taxon>Thermomonosporaceae</taxon>
        <taxon>Actinocorallia</taxon>
    </lineage>
</organism>
<comment type="caution">
    <text evidence="5">The sequence shown here is derived from an EMBL/GenBank/DDBJ whole genome shotgun (WGS) entry which is preliminary data.</text>
</comment>
<dbReference type="InterPro" id="IPR005025">
    <property type="entry name" value="FMN_Rdtase-like_dom"/>
</dbReference>
<gene>
    <name evidence="5" type="ORF">GCM10009550_50340</name>
</gene>
<dbReference type="Gene3D" id="3.40.50.360">
    <property type="match status" value="1"/>
</dbReference>
<dbReference type="SUPFAM" id="SSF52218">
    <property type="entry name" value="Flavoproteins"/>
    <property type="match status" value="1"/>
</dbReference>
<dbReference type="Pfam" id="PF03358">
    <property type="entry name" value="FMN_red"/>
    <property type="match status" value="1"/>
</dbReference>
<dbReference type="NCBIfam" id="TIGR04037">
    <property type="entry name" value="LLM_duo_CE1759"/>
    <property type="match status" value="1"/>
</dbReference>
<keyword evidence="1" id="KW-0285">Flavoprotein</keyword>
<dbReference type="PANTHER" id="PTHR43408">
    <property type="entry name" value="FMN REDUCTASE (NADPH)"/>
    <property type="match status" value="1"/>
</dbReference>
<dbReference type="InterPro" id="IPR051814">
    <property type="entry name" value="NAD(P)H-dep_FMN_reductase"/>
</dbReference>
<dbReference type="Proteomes" id="UP001500665">
    <property type="component" value="Unassembled WGS sequence"/>
</dbReference>
<dbReference type="EMBL" id="BAAAHH010000023">
    <property type="protein sequence ID" value="GAA0959926.1"/>
    <property type="molecule type" value="Genomic_DNA"/>
</dbReference>
<evidence type="ECO:0000256" key="3">
    <source>
        <dbReference type="ARBA" id="ARBA00023002"/>
    </source>
</evidence>
<evidence type="ECO:0000313" key="6">
    <source>
        <dbReference type="Proteomes" id="UP001500665"/>
    </source>
</evidence>
<evidence type="ECO:0000256" key="1">
    <source>
        <dbReference type="ARBA" id="ARBA00022630"/>
    </source>
</evidence>
<dbReference type="InterPro" id="IPR023932">
    <property type="entry name" value="CE1759_FMN_reduct"/>
</dbReference>
<evidence type="ECO:0000259" key="4">
    <source>
        <dbReference type="Pfam" id="PF03358"/>
    </source>
</evidence>
<sequence length="238" mass="24828">MSDVRPLGLVVISSGLSVPSTTRMLADRLAASARDVLERDGHTVRTSFIEVKDLGHDIVDATLTRFAGERLQSAIDALKAADGVIAVTPTFNLSYAGVFKSFIDVVDPGTFTGVPVLLGATGGTARHSLAIDYALRPLFGYLKADTVPTSVFAAAEDFGAATTAKAEDSLQERTLRAGTELAQYMLRFAGITGGAVAPTRARTGPAAASAEPAVDQRGRAGALEEFADFVPMGTLLGR</sequence>
<proteinExistence type="predicted"/>
<name>A0ABN1RM83_9ACTN</name>
<dbReference type="PANTHER" id="PTHR43408:SF2">
    <property type="entry name" value="FMN REDUCTASE (NADPH)"/>
    <property type="match status" value="1"/>
</dbReference>
<keyword evidence="6" id="KW-1185">Reference proteome</keyword>
<dbReference type="InterPro" id="IPR029039">
    <property type="entry name" value="Flavoprotein-like_sf"/>
</dbReference>
<reference evidence="5 6" key="1">
    <citation type="journal article" date="2019" name="Int. J. Syst. Evol. Microbiol.">
        <title>The Global Catalogue of Microorganisms (GCM) 10K type strain sequencing project: providing services to taxonomists for standard genome sequencing and annotation.</title>
        <authorList>
            <consortium name="The Broad Institute Genomics Platform"/>
            <consortium name="The Broad Institute Genome Sequencing Center for Infectious Disease"/>
            <person name="Wu L."/>
            <person name="Ma J."/>
        </authorList>
    </citation>
    <scope>NUCLEOTIDE SEQUENCE [LARGE SCALE GENOMIC DNA]</scope>
    <source>
        <strain evidence="5 6">JCM 10696</strain>
    </source>
</reference>
<dbReference type="RefSeq" id="WP_344243417.1">
    <property type="nucleotide sequence ID" value="NZ_BAAAHH010000023.1"/>
</dbReference>
<feature type="domain" description="NADPH-dependent FMN reductase-like" evidence="4">
    <location>
        <begin position="9"/>
        <end position="157"/>
    </location>
</feature>
<protein>
    <submittedName>
        <fullName evidence="5">NAD(P)H-dependent oxidoreductase</fullName>
    </submittedName>
</protein>
<keyword evidence="2" id="KW-0288">FMN</keyword>
<keyword evidence="3" id="KW-0560">Oxidoreductase</keyword>
<evidence type="ECO:0000313" key="5">
    <source>
        <dbReference type="EMBL" id="GAA0959926.1"/>
    </source>
</evidence>
<accession>A0ABN1RM83</accession>